<evidence type="ECO:0000313" key="5">
    <source>
        <dbReference type="Proteomes" id="UP000004935"/>
    </source>
</evidence>
<evidence type="ECO:0000256" key="1">
    <source>
        <dbReference type="ARBA" id="ARBA00022801"/>
    </source>
</evidence>
<reference evidence="4" key="1">
    <citation type="submission" date="2007-11" db="EMBL/GenBank/DDBJ databases">
        <authorList>
            <person name="Fulton L."/>
            <person name="Clifton S."/>
            <person name="Fulton B."/>
            <person name="Xu J."/>
            <person name="Minx P."/>
            <person name="Pepin K.H."/>
            <person name="Johnson M."/>
            <person name="Thiruvilangam P."/>
            <person name="Bhonagiri V."/>
            <person name="Nash W.E."/>
            <person name="Mardis E.R."/>
            <person name="Wilson R.K."/>
        </authorList>
    </citation>
    <scope>NUCLEOTIDE SEQUENCE [LARGE SCALE GENOMIC DNA]</scope>
    <source>
        <strain evidence="4">DSM 14662</strain>
    </source>
</reference>
<dbReference type="Pfam" id="PF10996">
    <property type="entry name" value="Beta-Casp"/>
    <property type="match status" value="1"/>
</dbReference>
<feature type="domain" description="Beta-Casp" evidence="3">
    <location>
        <begin position="252"/>
        <end position="381"/>
    </location>
</feature>
<comment type="caution">
    <text evidence="4">The sequence shown here is derived from an EMBL/GenBank/DDBJ whole genome shotgun (WGS) entry which is preliminary data.</text>
</comment>
<dbReference type="AlphaFoldDB" id="B0MI71"/>
<dbReference type="Pfam" id="PF07521">
    <property type="entry name" value="RMMBL"/>
    <property type="match status" value="1"/>
</dbReference>
<name>B0MI71_ANACD</name>
<dbReference type="SMART" id="SM01027">
    <property type="entry name" value="Beta-Casp"/>
    <property type="match status" value="1"/>
</dbReference>
<protein>
    <submittedName>
        <fullName evidence="4">Metallo-beta-lactamase domain protein</fullName>
    </submittedName>
</protein>
<feature type="domain" description="Metallo-beta-lactamase" evidence="2">
    <location>
        <begin position="15"/>
        <end position="221"/>
    </location>
</feature>
<evidence type="ECO:0000259" key="2">
    <source>
        <dbReference type="SMART" id="SM00849"/>
    </source>
</evidence>
<dbReference type="HOGENOM" id="CLU_009673_5_2_9"/>
<dbReference type="SUPFAM" id="SSF56281">
    <property type="entry name" value="Metallo-hydrolase/oxidoreductase"/>
    <property type="match status" value="1"/>
</dbReference>
<evidence type="ECO:0000313" key="4">
    <source>
        <dbReference type="EMBL" id="EDR96154.1"/>
    </source>
</evidence>
<dbReference type="Gene3D" id="3.40.50.10890">
    <property type="match status" value="1"/>
</dbReference>
<dbReference type="CDD" id="cd16295">
    <property type="entry name" value="TTHA0252-CPSF-like_MBL-fold"/>
    <property type="match status" value="1"/>
</dbReference>
<dbReference type="Proteomes" id="UP000004935">
    <property type="component" value="Unassembled WGS sequence"/>
</dbReference>
<reference evidence="4" key="2">
    <citation type="submission" date="2013-11" db="EMBL/GenBank/DDBJ databases">
        <title>Draft genome sequence of Anaerostipes caccae (DSM 14662).</title>
        <authorList>
            <person name="Sudarsanam P."/>
            <person name="Ley R."/>
            <person name="Guruge J."/>
            <person name="Turnbaugh P.J."/>
            <person name="Mahowald M."/>
            <person name="Liep D."/>
            <person name="Gordon J."/>
        </authorList>
    </citation>
    <scope>NUCLEOTIDE SEQUENCE</scope>
    <source>
        <strain evidence="4">DSM 14662</strain>
    </source>
</reference>
<dbReference type="STRING" id="411490.ANACAC_03324"/>
<dbReference type="GO" id="GO:0004521">
    <property type="term" value="F:RNA endonuclease activity"/>
    <property type="evidence" value="ECO:0007669"/>
    <property type="project" value="TreeGrafter"/>
</dbReference>
<dbReference type="PANTHER" id="PTHR11203:SF37">
    <property type="entry name" value="INTEGRATOR COMPLEX SUBUNIT 11"/>
    <property type="match status" value="1"/>
</dbReference>
<dbReference type="PANTHER" id="PTHR11203">
    <property type="entry name" value="CLEAVAGE AND POLYADENYLATION SPECIFICITY FACTOR FAMILY MEMBER"/>
    <property type="match status" value="1"/>
</dbReference>
<keyword evidence="5" id="KW-1185">Reference proteome</keyword>
<organism evidence="4 5">
    <name type="scientific">Anaerostipes caccae (strain DSM 14662 / CCUG 47493 / JCM 13470 / NCIMB 13811 / L1-92)</name>
    <dbReference type="NCBI Taxonomy" id="411490"/>
    <lineage>
        <taxon>Bacteria</taxon>
        <taxon>Bacillati</taxon>
        <taxon>Bacillota</taxon>
        <taxon>Clostridia</taxon>
        <taxon>Lachnospirales</taxon>
        <taxon>Lachnospiraceae</taxon>
        <taxon>Anaerostipes</taxon>
    </lineage>
</organism>
<gene>
    <name evidence="4" type="ORF">ANACAC_03324</name>
</gene>
<dbReference type="InterPro" id="IPR036866">
    <property type="entry name" value="RibonucZ/Hydroxyglut_hydro"/>
</dbReference>
<dbReference type="Pfam" id="PF00753">
    <property type="entry name" value="Lactamase_B"/>
    <property type="match status" value="1"/>
</dbReference>
<dbReference type="GO" id="GO:0016787">
    <property type="term" value="F:hydrolase activity"/>
    <property type="evidence" value="ECO:0007669"/>
    <property type="project" value="UniProtKB-KW"/>
</dbReference>
<evidence type="ECO:0000259" key="3">
    <source>
        <dbReference type="SMART" id="SM01027"/>
    </source>
</evidence>
<dbReference type="EMBL" id="ABAX03000036">
    <property type="protein sequence ID" value="EDR96154.1"/>
    <property type="molecule type" value="Genomic_DNA"/>
</dbReference>
<dbReference type="eggNOG" id="COG1236">
    <property type="taxonomic scope" value="Bacteria"/>
</dbReference>
<dbReference type="InterPro" id="IPR011108">
    <property type="entry name" value="RMMBL"/>
</dbReference>
<dbReference type="InterPro" id="IPR022712">
    <property type="entry name" value="Beta_Casp"/>
</dbReference>
<dbReference type="Gene3D" id="3.60.15.10">
    <property type="entry name" value="Ribonuclease Z/Hydroxyacylglutathione hydrolase-like"/>
    <property type="match status" value="1"/>
</dbReference>
<dbReference type="SMART" id="SM00849">
    <property type="entry name" value="Lactamase_B"/>
    <property type="match status" value="1"/>
</dbReference>
<sequence length="535" mass="60005">MTMKLMFIGADHEVTGSCHYVEACGKRFLVDYGMEQGKNVYENAELPVNPSEIDFVLLTHAHIDHSGLLPLLYANGFRGSVIATKATKDLCDIMLRDSAHIQEFEAEWKNRKARRSGKPEEPPLYTMDDAVSVMEQFKGCQYNEKLEVSRGISVRFTDIGHLLGSASIEVWLTEADTQKKIVFSGDIGNNNQPLIKDPHYTESADYVVMESTYGDRFHESHPDYVGELAGLIQKTFDRGGNVVIPSFAVGRTQELLYYIRQIKEERRVKNHGDFAVYVDSPLAVEATNVFQENIHDTFDEDAMALINQGINPITFSNLKLSITSNDSKAINFDEERKVIISASGMCEAGRIRHHLKHNLWKPENTIVFVGYQAYGTLGRALVEGAKEVRLFGETIKVEADVVRLEGMSGHADKKGLSVWAEAFKDQPEKFFIVHGEDETCDSFAQYLESECGRKAEAPYSGDIFDLAAGEWELRVAPKKVPESRKGTRRANAVFARLLAAGERLMSVIRKSEGGANKDLARFADQINALCDKWER</sequence>
<keyword evidence="1" id="KW-0378">Hydrolase</keyword>
<accession>B0MI71</accession>
<dbReference type="InterPro" id="IPR001279">
    <property type="entry name" value="Metallo-B-lactamas"/>
</dbReference>
<proteinExistence type="predicted"/>
<dbReference type="InterPro" id="IPR050698">
    <property type="entry name" value="MBL"/>
</dbReference>